<proteinExistence type="predicted"/>
<evidence type="ECO:0000313" key="2">
    <source>
        <dbReference type="Proteomes" id="UP000814033"/>
    </source>
</evidence>
<accession>A0ACB8RXM0</accession>
<gene>
    <name evidence="1" type="ORF">FA95DRAFT_996769</name>
</gene>
<keyword evidence="2" id="KW-1185">Reference proteome</keyword>
<dbReference type="EMBL" id="MU275881">
    <property type="protein sequence ID" value="KAI0048815.1"/>
    <property type="molecule type" value="Genomic_DNA"/>
</dbReference>
<reference evidence="1" key="2">
    <citation type="journal article" date="2022" name="New Phytol.">
        <title>Evolutionary transition to the ectomycorrhizal habit in the genomes of a hyperdiverse lineage of mushroom-forming fungi.</title>
        <authorList>
            <person name="Looney B."/>
            <person name="Miyauchi S."/>
            <person name="Morin E."/>
            <person name="Drula E."/>
            <person name="Courty P.E."/>
            <person name="Kohler A."/>
            <person name="Kuo A."/>
            <person name="LaButti K."/>
            <person name="Pangilinan J."/>
            <person name="Lipzen A."/>
            <person name="Riley R."/>
            <person name="Andreopoulos W."/>
            <person name="He G."/>
            <person name="Johnson J."/>
            <person name="Nolan M."/>
            <person name="Tritt A."/>
            <person name="Barry K.W."/>
            <person name="Grigoriev I.V."/>
            <person name="Nagy L.G."/>
            <person name="Hibbett D."/>
            <person name="Henrissat B."/>
            <person name="Matheny P.B."/>
            <person name="Labbe J."/>
            <person name="Martin F.M."/>
        </authorList>
    </citation>
    <scope>NUCLEOTIDE SEQUENCE</scope>
    <source>
        <strain evidence="1">FP105234-sp</strain>
    </source>
</reference>
<protein>
    <submittedName>
        <fullName evidence="1">Uncharacterized protein</fullName>
    </submittedName>
</protein>
<organism evidence="1 2">
    <name type="scientific">Auriscalpium vulgare</name>
    <dbReference type="NCBI Taxonomy" id="40419"/>
    <lineage>
        <taxon>Eukaryota</taxon>
        <taxon>Fungi</taxon>
        <taxon>Dikarya</taxon>
        <taxon>Basidiomycota</taxon>
        <taxon>Agaricomycotina</taxon>
        <taxon>Agaricomycetes</taxon>
        <taxon>Russulales</taxon>
        <taxon>Auriscalpiaceae</taxon>
        <taxon>Auriscalpium</taxon>
    </lineage>
</organism>
<dbReference type="Proteomes" id="UP000814033">
    <property type="component" value="Unassembled WGS sequence"/>
</dbReference>
<comment type="caution">
    <text evidence="1">The sequence shown here is derived from an EMBL/GenBank/DDBJ whole genome shotgun (WGS) entry which is preliminary data.</text>
</comment>
<name>A0ACB8RXM0_9AGAM</name>
<reference evidence="1" key="1">
    <citation type="submission" date="2021-02" db="EMBL/GenBank/DDBJ databases">
        <authorList>
            <consortium name="DOE Joint Genome Institute"/>
            <person name="Ahrendt S."/>
            <person name="Looney B.P."/>
            <person name="Miyauchi S."/>
            <person name="Morin E."/>
            <person name="Drula E."/>
            <person name="Courty P.E."/>
            <person name="Chicoki N."/>
            <person name="Fauchery L."/>
            <person name="Kohler A."/>
            <person name="Kuo A."/>
            <person name="Labutti K."/>
            <person name="Pangilinan J."/>
            <person name="Lipzen A."/>
            <person name="Riley R."/>
            <person name="Andreopoulos W."/>
            <person name="He G."/>
            <person name="Johnson J."/>
            <person name="Barry K.W."/>
            <person name="Grigoriev I.V."/>
            <person name="Nagy L."/>
            <person name="Hibbett D."/>
            <person name="Henrissat B."/>
            <person name="Matheny P.B."/>
            <person name="Labbe J."/>
            <person name="Martin F."/>
        </authorList>
    </citation>
    <scope>NUCLEOTIDE SEQUENCE</scope>
    <source>
        <strain evidence="1">FP105234-sp</strain>
    </source>
</reference>
<sequence length="590" mass="67485">MELDSKGHQSELERIDARIRDLTQQLLNAKIQHNALLRISSLPDEILFKIMYEYALLMDIFSNKWMGILVVCRRWHEIASSHAQLWSFVKSSPYYHGPDIWDRIRKTKDHPLTCIFDPIDEENESTAYYMLQDHRHRVRSLTLATGKPATIEKSFQDTNSLPLLETLSIRNWSEDSYSLPAFIFDGGAPRLHNIELNGVDFSDWNKLSNITQLTFTHLRRDRGFLTMDDLLSVLERSPRLRYLNIKTHIPGDTITAVSSSVALPCLEHVELAGQSDSLDTFLQFVTLPARTSLNITVSHYHSEARWLSGLLVRIRRHLRKPGAPVLCSVSLSGDLTSYCTLVADTIAPARSEFSDEQPQFILIAYPWRQRFARRIFTQVLDALPLESATHVDLLTQCRRNFTPRTLCTVFQHIPRAEVVRVGVNDGMLAVVEGLMDAVRRGLRGRWGAKRRRATKGIQWPTRLHLLANRDGQFGRGGRNEAQQIQWYDALQALLTEYKAMDAPFKPAGVPWGTLEFTHVEGGYLAVNGYREKLFPLTGTLMLHGRPWDPVSWRKGLKRIKKAHKEWAKKNNFTLPPSDDDLSSDSESDLP</sequence>
<evidence type="ECO:0000313" key="1">
    <source>
        <dbReference type="EMBL" id="KAI0048815.1"/>
    </source>
</evidence>